<comment type="caution">
    <text evidence="2">The sequence shown here is derived from an EMBL/GenBank/DDBJ whole genome shotgun (WGS) entry which is preliminary data.</text>
</comment>
<dbReference type="EMBL" id="CAKOFQ010007475">
    <property type="protein sequence ID" value="CAH2001897.1"/>
    <property type="molecule type" value="Genomic_DNA"/>
</dbReference>
<name>A0A9P0PWT5_ACAOB</name>
<dbReference type="Proteomes" id="UP001152888">
    <property type="component" value="Unassembled WGS sequence"/>
</dbReference>
<accession>A0A9P0PWT5</accession>
<dbReference type="Pfam" id="PF13843">
    <property type="entry name" value="DDE_Tnp_1_7"/>
    <property type="match status" value="1"/>
</dbReference>
<proteinExistence type="predicted"/>
<gene>
    <name evidence="2" type="ORF">ACAOBT_LOCUS26505</name>
</gene>
<dbReference type="InterPro" id="IPR029526">
    <property type="entry name" value="PGBD"/>
</dbReference>
<keyword evidence="3" id="KW-1185">Reference proteome</keyword>
<organism evidence="2 3">
    <name type="scientific">Acanthoscelides obtectus</name>
    <name type="common">Bean weevil</name>
    <name type="synonym">Bruchus obtectus</name>
    <dbReference type="NCBI Taxonomy" id="200917"/>
    <lineage>
        <taxon>Eukaryota</taxon>
        <taxon>Metazoa</taxon>
        <taxon>Ecdysozoa</taxon>
        <taxon>Arthropoda</taxon>
        <taxon>Hexapoda</taxon>
        <taxon>Insecta</taxon>
        <taxon>Pterygota</taxon>
        <taxon>Neoptera</taxon>
        <taxon>Endopterygota</taxon>
        <taxon>Coleoptera</taxon>
        <taxon>Polyphaga</taxon>
        <taxon>Cucujiformia</taxon>
        <taxon>Chrysomeloidea</taxon>
        <taxon>Chrysomelidae</taxon>
        <taxon>Bruchinae</taxon>
        <taxon>Bruchini</taxon>
        <taxon>Acanthoscelides</taxon>
    </lineage>
</organism>
<reference evidence="2" key="1">
    <citation type="submission" date="2022-03" db="EMBL/GenBank/DDBJ databases">
        <authorList>
            <person name="Sayadi A."/>
        </authorList>
    </citation>
    <scope>NUCLEOTIDE SEQUENCE</scope>
</reference>
<dbReference type="AlphaFoldDB" id="A0A9P0PWT5"/>
<sequence length="205" mass="23363">MMKKRLQAQQNIELREAVDAPWEALPSKALGDSFYMDMKRMSLTVAAKIETISNNLTFPSSFLPKTPPLLRKLAAYEFVPGLKRKSNDEEKGFGARVVKNLLEGMEAKHHIVYFNNFFNSVPLLEYLKSHVEQSTLGINIDRAVAVDAGIRIVPKSEDEYRKMFLTIHFLCHLSVTSTLLSEESQHQLLSRKSKRSSYSPPEYAK</sequence>
<protein>
    <recommendedName>
        <fullName evidence="1">PiggyBac transposable element-derived protein domain-containing protein</fullName>
    </recommendedName>
</protein>
<evidence type="ECO:0000313" key="3">
    <source>
        <dbReference type="Proteomes" id="UP001152888"/>
    </source>
</evidence>
<feature type="domain" description="PiggyBac transposable element-derived protein" evidence="1">
    <location>
        <begin position="83"/>
        <end position="130"/>
    </location>
</feature>
<evidence type="ECO:0000313" key="2">
    <source>
        <dbReference type="EMBL" id="CAH2001897.1"/>
    </source>
</evidence>
<evidence type="ECO:0000259" key="1">
    <source>
        <dbReference type="Pfam" id="PF13843"/>
    </source>
</evidence>